<organism evidence="1 2">
    <name type="scientific">Sus scrofa</name>
    <name type="common">Pig</name>
    <dbReference type="NCBI Taxonomy" id="9823"/>
    <lineage>
        <taxon>Eukaryota</taxon>
        <taxon>Metazoa</taxon>
        <taxon>Chordata</taxon>
        <taxon>Craniata</taxon>
        <taxon>Vertebrata</taxon>
        <taxon>Euteleostomi</taxon>
        <taxon>Mammalia</taxon>
        <taxon>Eutheria</taxon>
        <taxon>Laurasiatheria</taxon>
        <taxon>Artiodactyla</taxon>
        <taxon>Suina</taxon>
        <taxon>Suidae</taxon>
        <taxon>Sus</taxon>
    </lineage>
</organism>
<reference evidence="1" key="1">
    <citation type="submission" date="2025-05" db="UniProtKB">
        <authorList>
            <consortium name="Ensembl"/>
        </authorList>
    </citation>
    <scope>IDENTIFICATION</scope>
</reference>
<dbReference type="Ensembl" id="ENSSSCT00045007704.1">
    <property type="protein sequence ID" value="ENSSSCP00045005221.1"/>
    <property type="gene ID" value="ENSSSCG00045004657.1"/>
</dbReference>
<sequence length="70" mass="7752">APEVCPIPACHQQHPSSRMSLLFLIPRWPYLGNLEKVKEAPLFSTILWNSSGKFVGHILKPTVLTSGIQA</sequence>
<evidence type="ECO:0000313" key="1">
    <source>
        <dbReference type="Ensembl" id="ENSSSCP00015020678.1"/>
    </source>
</evidence>
<protein>
    <submittedName>
        <fullName evidence="1">Uncharacterized protein</fullName>
    </submittedName>
</protein>
<dbReference type="Ensembl" id="ENSSSCT00015051823.1">
    <property type="protein sequence ID" value="ENSSSCP00015020678.1"/>
    <property type="gene ID" value="ENSSSCG00015038975.1"/>
</dbReference>
<dbReference type="Proteomes" id="UP000694728">
    <property type="component" value="Unplaced"/>
</dbReference>
<name>A0A8D0NLW7_PIG</name>
<evidence type="ECO:0000313" key="2">
    <source>
        <dbReference type="Proteomes" id="UP000694726"/>
    </source>
</evidence>
<accession>A0A8D0NLW7</accession>
<proteinExistence type="predicted"/>
<dbReference type="AlphaFoldDB" id="A0A8D0NLW7"/>
<dbReference type="Proteomes" id="UP000694726">
    <property type="component" value="Unplaced"/>
</dbReference>